<accession>A0AAD4WR68</accession>
<proteinExistence type="predicted"/>
<evidence type="ECO:0000313" key="3">
    <source>
        <dbReference type="Proteomes" id="UP001054821"/>
    </source>
</evidence>
<sequence length="126" mass="13781">MVKVHTTRTPFEDMSNRAALEYGWEIGARDFGAQNLTDGFTASRGLENGRAVCEWSGCMPSDCLFELHTIGVVAQLLRALPPVQASKGRRLPSPQKLTLPVKASPGKEWAPSTWVSPKTRLGWAAD</sequence>
<dbReference type="AlphaFoldDB" id="A0AAD4WR68"/>
<dbReference type="Proteomes" id="UP001054821">
    <property type="component" value="Chromosome 1"/>
</dbReference>
<evidence type="ECO:0000313" key="2">
    <source>
        <dbReference type="EMBL" id="KAI5348044.1"/>
    </source>
</evidence>
<reference evidence="2 3" key="1">
    <citation type="journal article" date="2022" name="G3 (Bethesda)">
        <title>Whole-genome sequence and methylome profiling of the almond [Prunus dulcis (Mill.) D.A. Webb] cultivar 'Nonpareil'.</title>
        <authorList>
            <person name="D'Amico-Willman K.M."/>
            <person name="Ouma W.Z."/>
            <person name="Meulia T."/>
            <person name="Sideli G.M."/>
            <person name="Gradziel T.M."/>
            <person name="Fresnedo-Ramirez J."/>
        </authorList>
    </citation>
    <scope>NUCLEOTIDE SEQUENCE [LARGE SCALE GENOMIC DNA]</scope>
    <source>
        <strain evidence="2">Clone GOH B32 T37-40</strain>
    </source>
</reference>
<gene>
    <name evidence="2" type="ORF">L3X38_000931</name>
</gene>
<comment type="caution">
    <text evidence="2">The sequence shown here is derived from an EMBL/GenBank/DDBJ whole genome shotgun (WGS) entry which is preliminary data.</text>
</comment>
<evidence type="ECO:0000256" key="1">
    <source>
        <dbReference type="SAM" id="MobiDB-lite"/>
    </source>
</evidence>
<keyword evidence="3" id="KW-1185">Reference proteome</keyword>
<organism evidence="2 3">
    <name type="scientific">Prunus dulcis</name>
    <name type="common">Almond</name>
    <name type="synonym">Amygdalus dulcis</name>
    <dbReference type="NCBI Taxonomy" id="3755"/>
    <lineage>
        <taxon>Eukaryota</taxon>
        <taxon>Viridiplantae</taxon>
        <taxon>Streptophyta</taxon>
        <taxon>Embryophyta</taxon>
        <taxon>Tracheophyta</taxon>
        <taxon>Spermatophyta</taxon>
        <taxon>Magnoliopsida</taxon>
        <taxon>eudicotyledons</taxon>
        <taxon>Gunneridae</taxon>
        <taxon>Pentapetalae</taxon>
        <taxon>rosids</taxon>
        <taxon>fabids</taxon>
        <taxon>Rosales</taxon>
        <taxon>Rosaceae</taxon>
        <taxon>Amygdaloideae</taxon>
        <taxon>Amygdaleae</taxon>
        <taxon>Prunus</taxon>
    </lineage>
</organism>
<name>A0AAD4WR68_PRUDU</name>
<dbReference type="EMBL" id="JAJFAZ020000001">
    <property type="protein sequence ID" value="KAI5348044.1"/>
    <property type="molecule type" value="Genomic_DNA"/>
</dbReference>
<feature type="region of interest" description="Disordered" evidence="1">
    <location>
        <begin position="85"/>
        <end position="114"/>
    </location>
</feature>
<protein>
    <submittedName>
        <fullName evidence="2">Uncharacterized protein</fullName>
    </submittedName>
</protein>